<evidence type="ECO:0000256" key="3">
    <source>
        <dbReference type="ARBA" id="ARBA00022842"/>
    </source>
</evidence>
<gene>
    <name evidence="4" type="ORF">URODEC1_LOCUS58581</name>
</gene>
<protein>
    <submittedName>
        <fullName evidence="4">Uncharacterized protein</fullName>
    </submittedName>
</protein>
<dbReference type="EMBL" id="OZ075133">
    <property type="protein sequence ID" value="CAL4986905.1"/>
    <property type="molecule type" value="Genomic_DNA"/>
</dbReference>
<keyword evidence="2" id="KW-0479">Metal-binding</keyword>
<evidence type="ECO:0000256" key="1">
    <source>
        <dbReference type="ARBA" id="ARBA00008908"/>
    </source>
</evidence>
<keyword evidence="3" id="KW-0460">Magnesium</keyword>
<proteinExistence type="inferred from homology"/>
<dbReference type="GO" id="GO:0046872">
    <property type="term" value="F:metal ion binding"/>
    <property type="evidence" value="ECO:0007669"/>
    <property type="project" value="UniProtKB-KW"/>
</dbReference>
<dbReference type="Pfam" id="PF03492">
    <property type="entry name" value="Methyltransf_7"/>
    <property type="match status" value="1"/>
</dbReference>
<dbReference type="InterPro" id="IPR029063">
    <property type="entry name" value="SAM-dependent_MTases_sf"/>
</dbReference>
<evidence type="ECO:0000256" key="2">
    <source>
        <dbReference type="ARBA" id="ARBA00022723"/>
    </source>
</evidence>
<dbReference type="SUPFAM" id="SSF53335">
    <property type="entry name" value="S-adenosyl-L-methionine-dependent methyltransferases"/>
    <property type="match status" value="1"/>
</dbReference>
<reference evidence="5" key="1">
    <citation type="submission" date="2024-06" db="EMBL/GenBank/DDBJ databases">
        <authorList>
            <person name="Ryan C."/>
        </authorList>
    </citation>
    <scope>NUCLEOTIDE SEQUENCE [LARGE SCALE GENOMIC DNA]</scope>
</reference>
<comment type="similarity">
    <text evidence="1">Belongs to the methyltransferase superfamily. Type-7 methyltransferase family. SABATH subfamily.</text>
</comment>
<sequence length="363" mass="40633">MEMDTKHTVRMNPGAGEASYARNSLIQSARQTIMKPLIEEAINELCCITTPPPTTMVIADLGSSCGPSALTLVSDVVDAIRRRCLQLQQAPPELSLFLNDLPGNDFNTLVHHLAVLQHRNLPLVTTSIVPGSFYGRLFTSGSVHLFLSSSSLHWLSQAPEDLVKNGIPMYNANEKMWQKMRPVVLGSYARQFRKDFMLFLVSRAQEMVPGRRMVLSLKSMAHAPDPANEFTQMWELVARILAEMASRGVVDEGKLKTFYIPLYAPYEDEIKEIIEEQGSFSITGRVQVHDGMIGLNKDLVNPKTIAFGIRACFEPIIVDHFGSSGEIVDEFVRTVEQHMMNLANYQQELANKAFVTFCLARRS</sequence>
<evidence type="ECO:0000313" key="5">
    <source>
        <dbReference type="Proteomes" id="UP001497457"/>
    </source>
</evidence>
<dbReference type="InterPro" id="IPR005299">
    <property type="entry name" value="MeTrfase_7"/>
</dbReference>
<organism evidence="4 5">
    <name type="scientific">Urochloa decumbens</name>
    <dbReference type="NCBI Taxonomy" id="240449"/>
    <lineage>
        <taxon>Eukaryota</taxon>
        <taxon>Viridiplantae</taxon>
        <taxon>Streptophyta</taxon>
        <taxon>Embryophyta</taxon>
        <taxon>Tracheophyta</taxon>
        <taxon>Spermatophyta</taxon>
        <taxon>Magnoliopsida</taxon>
        <taxon>Liliopsida</taxon>
        <taxon>Poales</taxon>
        <taxon>Poaceae</taxon>
        <taxon>PACMAD clade</taxon>
        <taxon>Panicoideae</taxon>
        <taxon>Panicodae</taxon>
        <taxon>Paniceae</taxon>
        <taxon>Melinidinae</taxon>
        <taxon>Urochloa</taxon>
    </lineage>
</organism>
<dbReference type="Gene3D" id="1.10.1200.270">
    <property type="entry name" value="Methyltransferase, alpha-helical capping domain"/>
    <property type="match status" value="1"/>
</dbReference>
<dbReference type="Gene3D" id="3.40.50.150">
    <property type="entry name" value="Vaccinia Virus protein VP39"/>
    <property type="match status" value="1"/>
</dbReference>
<accession>A0ABC9ATD1</accession>
<dbReference type="AlphaFoldDB" id="A0ABC9ATD1"/>
<evidence type="ECO:0000313" key="4">
    <source>
        <dbReference type="EMBL" id="CAL4986905.1"/>
    </source>
</evidence>
<dbReference type="PANTHER" id="PTHR31009">
    <property type="entry name" value="S-ADENOSYL-L-METHIONINE:CARBOXYL METHYLTRANSFERASE FAMILY PROTEIN"/>
    <property type="match status" value="1"/>
</dbReference>
<dbReference type="InterPro" id="IPR042086">
    <property type="entry name" value="MeTrfase_capping"/>
</dbReference>
<keyword evidence="5" id="KW-1185">Reference proteome</keyword>
<reference evidence="4 5" key="2">
    <citation type="submission" date="2024-10" db="EMBL/GenBank/DDBJ databases">
        <authorList>
            <person name="Ryan C."/>
        </authorList>
    </citation>
    <scope>NUCLEOTIDE SEQUENCE [LARGE SCALE GENOMIC DNA]</scope>
</reference>
<name>A0ABC9ATD1_9POAL</name>
<dbReference type="Proteomes" id="UP001497457">
    <property type="component" value="Chromosome 23rd"/>
</dbReference>